<protein>
    <submittedName>
        <fullName evidence="9">Carbohydrate ABC transporter membrane protein 2, CUT1 family</fullName>
    </submittedName>
</protein>
<keyword evidence="3" id="KW-1003">Cell membrane</keyword>
<dbReference type="Gene3D" id="1.10.3720.10">
    <property type="entry name" value="MetI-like"/>
    <property type="match status" value="1"/>
</dbReference>
<feature type="transmembrane region" description="Helical" evidence="7">
    <location>
        <begin position="73"/>
        <end position="95"/>
    </location>
</feature>
<dbReference type="PANTHER" id="PTHR43744">
    <property type="entry name" value="ABC TRANSPORTER PERMEASE PROTEIN MG189-RELATED-RELATED"/>
    <property type="match status" value="1"/>
</dbReference>
<keyword evidence="10" id="KW-1185">Reference proteome</keyword>
<name>A0A1N7CBW2_9FIRM</name>
<keyword evidence="4 7" id="KW-0812">Transmembrane</keyword>
<feature type="transmembrane region" description="Helical" evidence="7">
    <location>
        <begin position="241"/>
        <end position="263"/>
    </location>
</feature>
<evidence type="ECO:0000256" key="5">
    <source>
        <dbReference type="ARBA" id="ARBA00022989"/>
    </source>
</evidence>
<proteinExistence type="inferred from homology"/>
<evidence type="ECO:0000256" key="4">
    <source>
        <dbReference type="ARBA" id="ARBA00022692"/>
    </source>
</evidence>
<sequence>MNNKIKNILWYTILLLFSLIFVLPIIWIFISSLKTSNEIFSWPPTILPNNVTFSNYITAFSKGNFITYFKNSIFVAVAATALTLLINSMAGYALAKFDFKGNKLIFFLFIATLMIPLQVIMVPIFIVLRNLGLYNSLWGIIIPPAATPTGVFLVRQYMTTIPDEVLESARIDGASEWRIFSMIILPLSKPVLTALTIFSFMWRWNDFLWPFVVLSNESKYTIQVAIANFVGQFSVDWNSLLAMNIVAMIPVLLVFLFFQRYFVKGIAMSGMKM</sequence>
<dbReference type="AlphaFoldDB" id="A0A1N7CBW2"/>
<evidence type="ECO:0000259" key="8">
    <source>
        <dbReference type="PROSITE" id="PS50928"/>
    </source>
</evidence>
<dbReference type="InterPro" id="IPR035906">
    <property type="entry name" value="MetI-like_sf"/>
</dbReference>
<dbReference type="OrthoDB" id="9787837at2"/>
<dbReference type="GO" id="GO:0055085">
    <property type="term" value="P:transmembrane transport"/>
    <property type="evidence" value="ECO:0007669"/>
    <property type="project" value="InterPro"/>
</dbReference>
<dbReference type="PANTHER" id="PTHR43744:SF8">
    <property type="entry name" value="SN-GLYCEROL-3-PHOSPHATE TRANSPORT SYSTEM PERMEASE PROTEIN UGPE"/>
    <property type="match status" value="1"/>
</dbReference>
<comment type="similarity">
    <text evidence="7">Belongs to the binding-protein-dependent transport system permease family.</text>
</comment>
<dbReference type="EMBL" id="FTNC01000046">
    <property type="protein sequence ID" value="SIR61108.1"/>
    <property type="molecule type" value="Genomic_DNA"/>
</dbReference>
<dbReference type="GO" id="GO:0005886">
    <property type="term" value="C:plasma membrane"/>
    <property type="evidence" value="ECO:0007669"/>
    <property type="project" value="UniProtKB-SubCell"/>
</dbReference>
<evidence type="ECO:0000256" key="6">
    <source>
        <dbReference type="ARBA" id="ARBA00023136"/>
    </source>
</evidence>
<feature type="transmembrane region" description="Helical" evidence="7">
    <location>
        <begin position="179"/>
        <end position="202"/>
    </location>
</feature>
<feature type="transmembrane region" description="Helical" evidence="7">
    <location>
        <begin position="138"/>
        <end position="158"/>
    </location>
</feature>
<comment type="subcellular location">
    <subcellularLocation>
        <location evidence="1 7">Cell membrane</location>
        <topology evidence="1 7">Multi-pass membrane protein</topology>
    </subcellularLocation>
</comment>
<dbReference type="STRING" id="56779.SAMN05421834_1463"/>
<evidence type="ECO:0000313" key="10">
    <source>
        <dbReference type="Proteomes" id="UP000185669"/>
    </source>
</evidence>
<keyword evidence="6 7" id="KW-0472">Membrane</keyword>
<evidence type="ECO:0000256" key="2">
    <source>
        <dbReference type="ARBA" id="ARBA00022448"/>
    </source>
</evidence>
<gene>
    <name evidence="9" type="ORF">SAMN05421834_1463</name>
</gene>
<dbReference type="RefSeq" id="WP_076546258.1">
    <property type="nucleotide sequence ID" value="NZ_FTNC01000046.1"/>
</dbReference>
<dbReference type="PROSITE" id="PS50928">
    <property type="entry name" value="ABC_TM1"/>
    <property type="match status" value="1"/>
</dbReference>
<evidence type="ECO:0000313" key="9">
    <source>
        <dbReference type="EMBL" id="SIR61108.1"/>
    </source>
</evidence>
<feature type="transmembrane region" description="Helical" evidence="7">
    <location>
        <begin position="9"/>
        <end position="30"/>
    </location>
</feature>
<dbReference type="Pfam" id="PF00528">
    <property type="entry name" value="BPD_transp_1"/>
    <property type="match status" value="1"/>
</dbReference>
<evidence type="ECO:0000256" key="3">
    <source>
        <dbReference type="ARBA" id="ARBA00022475"/>
    </source>
</evidence>
<keyword evidence="2 7" id="KW-0813">Transport</keyword>
<dbReference type="SUPFAM" id="SSF161098">
    <property type="entry name" value="MetI-like"/>
    <property type="match status" value="1"/>
</dbReference>
<dbReference type="CDD" id="cd06261">
    <property type="entry name" value="TM_PBP2"/>
    <property type="match status" value="1"/>
</dbReference>
<dbReference type="Proteomes" id="UP000185669">
    <property type="component" value="Unassembled WGS sequence"/>
</dbReference>
<dbReference type="InterPro" id="IPR000515">
    <property type="entry name" value="MetI-like"/>
</dbReference>
<evidence type="ECO:0000256" key="1">
    <source>
        <dbReference type="ARBA" id="ARBA00004651"/>
    </source>
</evidence>
<feature type="transmembrane region" description="Helical" evidence="7">
    <location>
        <begin position="104"/>
        <end position="126"/>
    </location>
</feature>
<reference evidence="10" key="1">
    <citation type="submission" date="2017-01" db="EMBL/GenBank/DDBJ databases">
        <authorList>
            <person name="Varghese N."/>
            <person name="Submissions S."/>
        </authorList>
    </citation>
    <scope>NUCLEOTIDE SEQUENCE [LARGE SCALE GENOMIC DNA]</scope>
    <source>
        <strain evidence="10">ATCC 700103</strain>
    </source>
</reference>
<keyword evidence="5 7" id="KW-1133">Transmembrane helix</keyword>
<organism evidence="9 10">
    <name type="scientific">Halanaerobium kushneri</name>
    <dbReference type="NCBI Taxonomy" id="56779"/>
    <lineage>
        <taxon>Bacteria</taxon>
        <taxon>Bacillati</taxon>
        <taxon>Bacillota</taxon>
        <taxon>Clostridia</taxon>
        <taxon>Halanaerobiales</taxon>
        <taxon>Halanaerobiaceae</taxon>
        <taxon>Halanaerobium</taxon>
    </lineage>
</organism>
<evidence type="ECO:0000256" key="7">
    <source>
        <dbReference type="RuleBase" id="RU363032"/>
    </source>
</evidence>
<accession>A0A1N7CBW2</accession>
<feature type="domain" description="ABC transmembrane type-1" evidence="8">
    <location>
        <begin position="69"/>
        <end position="258"/>
    </location>
</feature>